<reference evidence="6 7" key="1">
    <citation type="journal article" date="2016" name="Proc. Natl. Acad. Sci. U.S.A.">
        <title>Comparative genomics of biotechnologically important yeasts.</title>
        <authorList>
            <person name="Riley R."/>
            <person name="Haridas S."/>
            <person name="Wolfe K.H."/>
            <person name="Lopes M.R."/>
            <person name="Hittinger C.T."/>
            <person name="Goeker M."/>
            <person name="Salamov A.A."/>
            <person name="Wisecaver J.H."/>
            <person name="Long T.M."/>
            <person name="Calvey C.H."/>
            <person name="Aerts A.L."/>
            <person name="Barry K.W."/>
            <person name="Choi C."/>
            <person name="Clum A."/>
            <person name="Coughlan A.Y."/>
            <person name="Deshpande S."/>
            <person name="Douglass A.P."/>
            <person name="Hanson S.J."/>
            <person name="Klenk H.-P."/>
            <person name="LaButti K.M."/>
            <person name="Lapidus A."/>
            <person name="Lindquist E.A."/>
            <person name="Lipzen A.M."/>
            <person name="Meier-Kolthoff J.P."/>
            <person name="Ohm R.A."/>
            <person name="Otillar R.P."/>
            <person name="Pangilinan J.L."/>
            <person name="Peng Y."/>
            <person name="Rokas A."/>
            <person name="Rosa C.A."/>
            <person name="Scheuner C."/>
            <person name="Sibirny A.A."/>
            <person name="Slot J.C."/>
            <person name="Stielow J.B."/>
            <person name="Sun H."/>
            <person name="Kurtzman C.P."/>
            <person name="Blackwell M."/>
            <person name="Grigoriev I.V."/>
            <person name="Jeffries T.W."/>
        </authorList>
    </citation>
    <scope>NUCLEOTIDE SEQUENCE [LARGE SCALE GENOMIC DNA]</scope>
    <source>
        <strain evidence="6 7">NRRL Y-2026</strain>
    </source>
</reference>
<keyword evidence="4" id="KW-0812">Transmembrane</keyword>
<name>A0A1E3NL57_9ASCO</name>
<feature type="transmembrane region" description="Helical" evidence="4">
    <location>
        <begin position="655"/>
        <end position="675"/>
    </location>
</feature>
<feature type="compositionally biased region" description="Basic and acidic residues" evidence="3">
    <location>
        <begin position="82"/>
        <end position="98"/>
    </location>
</feature>
<dbReference type="Pfam" id="PF07690">
    <property type="entry name" value="MFS_1"/>
    <property type="match status" value="1"/>
</dbReference>
<feature type="transmembrane region" description="Helical" evidence="4">
    <location>
        <begin position="316"/>
        <end position="338"/>
    </location>
</feature>
<feature type="region of interest" description="Disordered" evidence="3">
    <location>
        <begin position="82"/>
        <end position="199"/>
    </location>
</feature>
<feature type="compositionally biased region" description="Low complexity" evidence="3">
    <location>
        <begin position="118"/>
        <end position="128"/>
    </location>
</feature>
<feature type="compositionally biased region" description="Basic and acidic residues" evidence="3">
    <location>
        <begin position="1"/>
        <end position="32"/>
    </location>
</feature>
<dbReference type="CDD" id="cd17352">
    <property type="entry name" value="MFS_MCT_SLC16"/>
    <property type="match status" value="1"/>
</dbReference>
<dbReference type="GO" id="GO:0016020">
    <property type="term" value="C:membrane"/>
    <property type="evidence" value="ECO:0007669"/>
    <property type="project" value="UniProtKB-SubCell"/>
</dbReference>
<feature type="transmembrane region" description="Helical" evidence="4">
    <location>
        <begin position="621"/>
        <end position="643"/>
    </location>
</feature>
<dbReference type="GO" id="GO:0022857">
    <property type="term" value="F:transmembrane transporter activity"/>
    <property type="evidence" value="ECO:0007669"/>
    <property type="project" value="InterPro"/>
</dbReference>
<feature type="transmembrane region" description="Helical" evidence="4">
    <location>
        <begin position="276"/>
        <end position="296"/>
    </location>
</feature>
<evidence type="ECO:0000256" key="4">
    <source>
        <dbReference type="SAM" id="Phobius"/>
    </source>
</evidence>
<dbReference type="AlphaFoldDB" id="A0A1E3NL57"/>
<keyword evidence="7" id="KW-1185">Reference proteome</keyword>
<evidence type="ECO:0000313" key="6">
    <source>
        <dbReference type="EMBL" id="ODQ46851.1"/>
    </source>
</evidence>
<evidence type="ECO:0000256" key="3">
    <source>
        <dbReference type="SAM" id="MobiDB-lite"/>
    </source>
</evidence>
<dbReference type="InterPro" id="IPR020846">
    <property type="entry name" value="MFS_dom"/>
</dbReference>
<feature type="transmembrane region" description="Helical" evidence="4">
    <location>
        <begin position="371"/>
        <end position="397"/>
    </location>
</feature>
<dbReference type="SUPFAM" id="SSF103473">
    <property type="entry name" value="MFS general substrate transporter"/>
    <property type="match status" value="1"/>
</dbReference>
<dbReference type="InterPro" id="IPR050327">
    <property type="entry name" value="Proton-linked_MCT"/>
</dbReference>
<feature type="transmembrane region" description="Helical" evidence="4">
    <location>
        <begin position="404"/>
        <end position="423"/>
    </location>
</feature>
<evidence type="ECO:0000256" key="2">
    <source>
        <dbReference type="ARBA" id="ARBA00006727"/>
    </source>
</evidence>
<dbReference type="InterPro" id="IPR036259">
    <property type="entry name" value="MFS_trans_sf"/>
</dbReference>
<feature type="compositionally biased region" description="Basic and acidic residues" evidence="3">
    <location>
        <begin position="223"/>
        <end position="238"/>
    </location>
</feature>
<dbReference type="Proteomes" id="UP000094455">
    <property type="component" value="Unassembled WGS sequence"/>
</dbReference>
<proteinExistence type="inferred from homology"/>
<evidence type="ECO:0000256" key="1">
    <source>
        <dbReference type="ARBA" id="ARBA00004141"/>
    </source>
</evidence>
<gene>
    <name evidence="6" type="ORF">PICMEDRAFT_72884</name>
</gene>
<feature type="transmembrane region" description="Helical" evidence="4">
    <location>
        <begin position="583"/>
        <end position="609"/>
    </location>
</feature>
<evidence type="ECO:0000313" key="7">
    <source>
        <dbReference type="Proteomes" id="UP000094455"/>
    </source>
</evidence>
<feature type="transmembrane region" description="Helical" evidence="4">
    <location>
        <begin position="528"/>
        <end position="546"/>
    </location>
</feature>
<comment type="subcellular location">
    <subcellularLocation>
        <location evidence="1">Membrane</location>
        <topology evidence="1">Multi-pass membrane protein</topology>
    </subcellularLocation>
</comment>
<dbReference type="PROSITE" id="PS50850">
    <property type="entry name" value="MFS"/>
    <property type="match status" value="1"/>
</dbReference>
<feature type="transmembrane region" description="Helical" evidence="4">
    <location>
        <begin position="558"/>
        <end position="577"/>
    </location>
</feature>
<feature type="transmembrane region" description="Helical" evidence="4">
    <location>
        <begin position="435"/>
        <end position="454"/>
    </location>
</feature>
<dbReference type="GeneID" id="30181005"/>
<accession>A0A1E3NL57</accession>
<keyword evidence="4" id="KW-1133">Transmembrane helix</keyword>
<sequence length="684" mass="75571">MSTHCDKDIRPQGDKKSLGFGDDEKDHDDKTAKHNSIVELTNVEDLVEKEDPDRPLIIVPSHKTVSMQSRLQSLLAQQAEREKKEIAEKESELAKENELLGFGLNEPSKPVEDTAEKPSTPSTSSTDTLSAKLSEIGGEEPTDESYSKVPVSKADGGSRRGSRSSQSLDDDSSRTGIPRAHVKNHSKRQQEGSLSYRKYSEFTRRKDGLELDELTIDEDSFRRNDAGRDRTGRFRSVDGDGTGDEEDISIDNNAAAGTDVDVDADDSLYPKGWRPLIVVFGSFLACFTLFGVMNAIGAIEAFVQENQLASDSVSSVSWVFSIYMFVSLFLGLLVGPLYDTFGATYLLLTGSILTFAGLFSCGSATTIYQFILSFGLCTGMGTGFLMFPAISVISSWFNRVKRPFYIGVAQTGGSVGGIFFPILLRYLFDKYGFTWAMRIFALFNLGVTLLSVLLTKDRLKELRDLTGEAIDERTFWDKLKGSIDLNYFKDKKFMVLTSALFMNEFSLLIVLTYLASYAMAYGASESESYVMLTILNVAGTFGKFIPSYFAQKYGCFNMMILMSVSMTLECFIIWLPFGKHKAALYVFIVLFGFAYSATYSLTGATVGAITSKTKDFGKRYGSAYAIVSFGNLVSLPISGAFIVNKTTSDYDHMVAFASASCCVASILFLFSRYTIVGRKWKVAI</sequence>
<dbReference type="OrthoDB" id="6509908at2759"/>
<dbReference type="GO" id="GO:0032218">
    <property type="term" value="P:riboflavin transport"/>
    <property type="evidence" value="ECO:0007669"/>
    <property type="project" value="TreeGrafter"/>
</dbReference>
<dbReference type="EMBL" id="KV454003">
    <property type="protein sequence ID" value="ODQ46851.1"/>
    <property type="molecule type" value="Genomic_DNA"/>
</dbReference>
<organism evidence="6 7">
    <name type="scientific">Pichia membranifaciens NRRL Y-2026</name>
    <dbReference type="NCBI Taxonomy" id="763406"/>
    <lineage>
        <taxon>Eukaryota</taxon>
        <taxon>Fungi</taxon>
        <taxon>Dikarya</taxon>
        <taxon>Ascomycota</taxon>
        <taxon>Saccharomycotina</taxon>
        <taxon>Pichiomycetes</taxon>
        <taxon>Pichiales</taxon>
        <taxon>Pichiaceae</taxon>
        <taxon>Pichia</taxon>
    </lineage>
</organism>
<feature type="transmembrane region" description="Helical" evidence="4">
    <location>
        <begin position="345"/>
        <end position="365"/>
    </location>
</feature>
<dbReference type="InterPro" id="IPR011701">
    <property type="entry name" value="MFS"/>
</dbReference>
<feature type="region of interest" description="Disordered" evidence="3">
    <location>
        <begin position="1"/>
        <end position="36"/>
    </location>
</feature>
<dbReference type="Gene3D" id="1.20.1250.20">
    <property type="entry name" value="MFS general substrate transporter like domains"/>
    <property type="match status" value="2"/>
</dbReference>
<feature type="region of interest" description="Disordered" evidence="3">
    <location>
        <begin position="223"/>
        <end position="249"/>
    </location>
</feature>
<dbReference type="PANTHER" id="PTHR11360:SF177">
    <property type="entry name" value="RIBOFLAVIN TRANSPORTER MCH5"/>
    <property type="match status" value="1"/>
</dbReference>
<protein>
    <recommendedName>
        <fullName evidence="5">Major facilitator superfamily (MFS) profile domain-containing protein</fullName>
    </recommendedName>
</protein>
<feature type="domain" description="Major facilitator superfamily (MFS) profile" evidence="5">
    <location>
        <begin position="274"/>
        <end position="684"/>
    </location>
</feature>
<comment type="similarity">
    <text evidence="2">Belongs to the major facilitator superfamily. Monocarboxylate porter (TC 2.A.1.13) family.</text>
</comment>
<dbReference type="RefSeq" id="XP_019017964.1">
    <property type="nucleotide sequence ID" value="XM_019164318.1"/>
</dbReference>
<evidence type="ECO:0000259" key="5">
    <source>
        <dbReference type="PROSITE" id="PS50850"/>
    </source>
</evidence>
<dbReference type="PANTHER" id="PTHR11360">
    <property type="entry name" value="MONOCARBOXYLATE TRANSPORTER"/>
    <property type="match status" value="1"/>
</dbReference>
<feature type="transmembrane region" description="Helical" evidence="4">
    <location>
        <begin position="493"/>
        <end position="516"/>
    </location>
</feature>
<keyword evidence="4" id="KW-0472">Membrane</keyword>